<dbReference type="AlphaFoldDB" id="A0A9Q1QP93"/>
<comment type="caution">
    <text evidence="1">The sequence shown here is derived from an EMBL/GenBank/DDBJ whole genome shotgun (WGS) entry which is preliminary data.</text>
</comment>
<proteinExistence type="predicted"/>
<evidence type="ECO:0000313" key="2">
    <source>
        <dbReference type="Proteomes" id="UP001153076"/>
    </source>
</evidence>
<accession>A0A9Q1QP93</accession>
<dbReference type="Pfam" id="PF14299">
    <property type="entry name" value="PP2"/>
    <property type="match status" value="1"/>
</dbReference>
<protein>
    <submittedName>
        <fullName evidence="1">Uncharacterized protein</fullName>
    </submittedName>
</protein>
<dbReference type="OrthoDB" id="1738069at2759"/>
<organism evidence="1 2">
    <name type="scientific">Carnegiea gigantea</name>
    <dbReference type="NCBI Taxonomy" id="171969"/>
    <lineage>
        <taxon>Eukaryota</taxon>
        <taxon>Viridiplantae</taxon>
        <taxon>Streptophyta</taxon>
        <taxon>Embryophyta</taxon>
        <taxon>Tracheophyta</taxon>
        <taxon>Spermatophyta</taxon>
        <taxon>Magnoliopsida</taxon>
        <taxon>eudicotyledons</taxon>
        <taxon>Gunneridae</taxon>
        <taxon>Pentapetalae</taxon>
        <taxon>Caryophyllales</taxon>
        <taxon>Cactineae</taxon>
        <taxon>Cactaceae</taxon>
        <taxon>Cactoideae</taxon>
        <taxon>Echinocereeae</taxon>
        <taxon>Carnegiea</taxon>
    </lineage>
</organism>
<dbReference type="Proteomes" id="UP001153076">
    <property type="component" value="Unassembled WGS sequence"/>
</dbReference>
<evidence type="ECO:0000313" key="1">
    <source>
        <dbReference type="EMBL" id="KAJ8449114.1"/>
    </source>
</evidence>
<sequence length="194" mass="21858">MDIYTFPENAELDLVWWLEIKGQISTKLLSPDTSYGVYFMFKLRRVDCTGFEDPPVTLSVSKVDKDGHRETLETNSVCLKPQGGLPEDLPCLVQREDGWMEIEMGTYHVSIDEGGCIGDDSDRDSQGGMGRPAFLSRALNSALLINWNHTEHCRGKKQQDPGSCSRILFLFCLMSPLPSCTCRKQEVDTFARLN</sequence>
<reference evidence="1" key="1">
    <citation type="submission" date="2022-04" db="EMBL/GenBank/DDBJ databases">
        <title>Carnegiea gigantea Genome sequencing and assembly v2.</title>
        <authorList>
            <person name="Copetti D."/>
            <person name="Sanderson M.J."/>
            <person name="Burquez A."/>
            <person name="Wojciechowski M.F."/>
        </authorList>
    </citation>
    <scope>NUCLEOTIDE SEQUENCE</scope>
    <source>
        <strain evidence="1">SGP5-SGP5p</strain>
        <tissue evidence="1">Aerial part</tissue>
    </source>
</reference>
<gene>
    <name evidence="1" type="ORF">Cgig2_004169</name>
</gene>
<dbReference type="PANTHER" id="PTHR32278:SF111">
    <property type="entry name" value="F-BOX PROTEIN PP2-B12-RELATED"/>
    <property type="match status" value="1"/>
</dbReference>
<dbReference type="PANTHER" id="PTHR32278">
    <property type="entry name" value="F-BOX DOMAIN-CONTAINING PROTEIN"/>
    <property type="match status" value="1"/>
</dbReference>
<dbReference type="EMBL" id="JAKOGI010000025">
    <property type="protein sequence ID" value="KAJ8449114.1"/>
    <property type="molecule type" value="Genomic_DNA"/>
</dbReference>
<dbReference type="InterPro" id="IPR025886">
    <property type="entry name" value="PP2-like"/>
</dbReference>
<name>A0A9Q1QP93_9CARY</name>
<keyword evidence="2" id="KW-1185">Reference proteome</keyword>